<dbReference type="OrthoDB" id="2434602at2759"/>
<dbReference type="AlphaFoldDB" id="A0A9P6QF19"/>
<keyword evidence="2" id="KW-0472">Membrane</keyword>
<organism evidence="3 4">
    <name type="scientific">Actinomortierella ambigua</name>
    <dbReference type="NCBI Taxonomy" id="1343610"/>
    <lineage>
        <taxon>Eukaryota</taxon>
        <taxon>Fungi</taxon>
        <taxon>Fungi incertae sedis</taxon>
        <taxon>Mucoromycota</taxon>
        <taxon>Mortierellomycotina</taxon>
        <taxon>Mortierellomycetes</taxon>
        <taxon>Mortierellales</taxon>
        <taxon>Mortierellaceae</taxon>
        <taxon>Actinomortierella</taxon>
    </lineage>
</organism>
<gene>
    <name evidence="3" type="ORF">DFQ27_000447</name>
</gene>
<feature type="region of interest" description="Disordered" evidence="1">
    <location>
        <begin position="1"/>
        <end position="76"/>
    </location>
</feature>
<dbReference type="Proteomes" id="UP000807716">
    <property type="component" value="Unassembled WGS sequence"/>
</dbReference>
<comment type="caution">
    <text evidence="3">The sequence shown here is derived from an EMBL/GenBank/DDBJ whole genome shotgun (WGS) entry which is preliminary data.</text>
</comment>
<feature type="compositionally biased region" description="Polar residues" evidence="1">
    <location>
        <begin position="440"/>
        <end position="451"/>
    </location>
</feature>
<evidence type="ECO:0000313" key="3">
    <source>
        <dbReference type="EMBL" id="KAG0265714.1"/>
    </source>
</evidence>
<feature type="compositionally biased region" description="Low complexity" evidence="1">
    <location>
        <begin position="409"/>
        <end position="423"/>
    </location>
</feature>
<evidence type="ECO:0000313" key="4">
    <source>
        <dbReference type="Proteomes" id="UP000807716"/>
    </source>
</evidence>
<accession>A0A9P6QF19</accession>
<protein>
    <submittedName>
        <fullName evidence="3">Uncharacterized protein</fullName>
    </submittedName>
</protein>
<evidence type="ECO:0000256" key="1">
    <source>
        <dbReference type="SAM" id="MobiDB-lite"/>
    </source>
</evidence>
<feature type="compositionally biased region" description="Low complexity" evidence="1">
    <location>
        <begin position="53"/>
        <end position="75"/>
    </location>
</feature>
<sequence length="504" mass="53986">MDMDFGALPSHRHGAAHNTHVATVPSPASTSQSPATAVVVGKQSRQRRPHDGSPTFSSSTVSTSSSSSSPSSSSSITNMLSRRWPRDLSLLFLTWLCLSLICSPATVSASDKVPDSVRVKTDLHYYFEDRHLECTVLGGQCCDDISSIACQGWFCISNKCAVVPCAFCQEGDDPEWFCGAVQGANDPRDGGMACKRKAFVDQLCNNQTMPCQDGLFCSAANSTCQFLPEEYVKYKEQLEARRMTMIGMLVVLLIMFLAMRRMLKNEEARRRQIWEPVDSSAEASILRRLAEDTQRRLAGGWDQLNGSIVAGSNVASQAMGSALTRIRTATARTGMGGSGTGSRTAADDCEDVEMLPNGRNLQSRRELEDDMRAFMLEADDDEDEDLWDDEDDEGRDEDGLLARNRRPGSSNSASSSSSSSANSQHRVGSAGANSRGAGVTLTSTLVPTATGYSDEPPSYDAVLGGEERRSMSSTLLGTAPVGSGVATTTTIPTATTSAGGPIDS</sequence>
<feature type="compositionally biased region" description="Low complexity" evidence="1">
    <location>
        <begin position="22"/>
        <end position="40"/>
    </location>
</feature>
<keyword evidence="2" id="KW-0812">Transmembrane</keyword>
<proteinExistence type="predicted"/>
<feature type="region of interest" description="Disordered" evidence="1">
    <location>
        <begin position="330"/>
        <end position="504"/>
    </location>
</feature>
<feature type="transmembrane region" description="Helical" evidence="2">
    <location>
        <begin position="243"/>
        <end position="263"/>
    </location>
</feature>
<feature type="compositionally biased region" description="Low complexity" evidence="1">
    <location>
        <begin position="486"/>
        <end position="498"/>
    </location>
</feature>
<feature type="compositionally biased region" description="Basic and acidic residues" evidence="1">
    <location>
        <begin position="363"/>
        <end position="372"/>
    </location>
</feature>
<evidence type="ECO:0000256" key="2">
    <source>
        <dbReference type="SAM" id="Phobius"/>
    </source>
</evidence>
<name>A0A9P6QF19_9FUNG</name>
<dbReference type="EMBL" id="JAAAJB010000110">
    <property type="protein sequence ID" value="KAG0265714.1"/>
    <property type="molecule type" value="Genomic_DNA"/>
</dbReference>
<reference evidence="3" key="1">
    <citation type="journal article" date="2020" name="Fungal Divers.">
        <title>Resolving the Mortierellaceae phylogeny through synthesis of multi-gene phylogenetics and phylogenomics.</title>
        <authorList>
            <person name="Vandepol N."/>
            <person name="Liber J."/>
            <person name="Desiro A."/>
            <person name="Na H."/>
            <person name="Kennedy M."/>
            <person name="Barry K."/>
            <person name="Grigoriev I.V."/>
            <person name="Miller A.N."/>
            <person name="O'Donnell K."/>
            <person name="Stajich J.E."/>
            <person name="Bonito G."/>
        </authorList>
    </citation>
    <scope>NUCLEOTIDE SEQUENCE</scope>
    <source>
        <strain evidence="3">BC1065</strain>
    </source>
</reference>
<keyword evidence="4" id="KW-1185">Reference proteome</keyword>
<feature type="compositionally biased region" description="Acidic residues" evidence="1">
    <location>
        <begin position="377"/>
        <end position="396"/>
    </location>
</feature>
<keyword evidence="2" id="KW-1133">Transmembrane helix</keyword>